<evidence type="ECO:0000256" key="1">
    <source>
        <dbReference type="SAM" id="MobiDB-lite"/>
    </source>
</evidence>
<feature type="compositionally biased region" description="Pro residues" evidence="1">
    <location>
        <begin position="58"/>
        <end position="79"/>
    </location>
</feature>
<feature type="region of interest" description="Disordered" evidence="1">
    <location>
        <begin position="118"/>
        <end position="144"/>
    </location>
</feature>
<sequence>MASKRRNMQFAILLSGMVVEWKGRLGLGAVGLCLVWLLVGLHLALYKSALVLQSSSSVPPPTPPPPPPPMPPAPRPPQQPQASQRIHFPKTSRRLPQKFPSGDTLRLELYIDVLENRTTPQGGHEATASSTGEGAPGDGWLDTYQGAYGAEDFRLEGLNSVET</sequence>
<accession>A0ABD0Z0N2</accession>
<keyword evidence="2" id="KW-0812">Transmembrane</keyword>
<dbReference type="AlphaFoldDB" id="A0ABD0Z0N2"/>
<dbReference type="Proteomes" id="UP001558652">
    <property type="component" value="Unassembled WGS sequence"/>
</dbReference>
<evidence type="ECO:0000256" key="2">
    <source>
        <dbReference type="SAM" id="Phobius"/>
    </source>
</evidence>
<feature type="compositionally biased region" description="Polar residues" evidence="1">
    <location>
        <begin position="118"/>
        <end position="132"/>
    </location>
</feature>
<feature type="transmembrane region" description="Helical" evidence="2">
    <location>
        <begin position="25"/>
        <end position="46"/>
    </location>
</feature>
<name>A0ABD0Z0N2_9HEMI</name>
<keyword evidence="2" id="KW-1133">Transmembrane helix</keyword>
<keyword evidence="2" id="KW-0472">Membrane</keyword>
<proteinExistence type="predicted"/>
<organism evidence="3 4">
    <name type="scientific">Ranatra chinensis</name>
    <dbReference type="NCBI Taxonomy" id="642074"/>
    <lineage>
        <taxon>Eukaryota</taxon>
        <taxon>Metazoa</taxon>
        <taxon>Ecdysozoa</taxon>
        <taxon>Arthropoda</taxon>
        <taxon>Hexapoda</taxon>
        <taxon>Insecta</taxon>
        <taxon>Pterygota</taxon>
        <taxon>Neoptera</taxon>
        <taxon>Paraneoptera</taxon>
        <taxon>Hemiptera</taxon>
        <taxon>Heteroptera</taxon>
        <taxon>Panheteroptera</taxon>
        <taxon>Nepomorpha</taxon>
        <taxon>Nepidae</taxon>
        <taxon>Ranatrinae</taxon>
        <taxon>Ranatra</taxon>
    </lineage>
</organism>
<comment type="caution">
    <text evidence="3">The sequence shown here is derived from an EMBL/GenBank/DDBJ whole genome shotgun (WGS) entry which is preliminary data.</text>
</comment>
<dbReference type="EMBL" id="JBFDAA010000005">
    <property type="protein sequence ID" value="KAL1132472.1"/>
    <property type="molecule type" value="Genomic_DNA"/>
</dbReference>
<gene>
    <name evidence="3" type="ORF">AAG570_010427</name>
</gene>
<feature type="region of interest" description="Disordered" evidence="1">
    <location>
        <begin position="54"/>
        <end position="101"/>
    </location>
</feature>
<feature type="compositionally biased region" description="Basic residues" evidence="1">
    <location>
        <begin position="87"/>
        <end position="96"/>
    </location>
</feature>
<reference evidence="3 4" key="1">
    <citation type="submission" date="2024-07" db="EMBL/GenBank/DDBJ databases">
        <title>Chromosome-level genome assembly of the water stick insect Ranatra chinensis (Heteroptera: Nepidae).</title>
        <authorList>
            <person name="Liu X."/>
        </authorList>
    </citation>
    <scope>NUCLEOTIDE SEQUENCE [LARGE SCALE GENOMIC DNA]</scope>
    <source>
        <strain evidence="3">Cailab_2021Rc</strain>
        <tissue evidence="3">Muscle</tissue>
    </source>
</reference>
<protein>
    <submittedName>
        <fullName evidence="3">Uncharacterized protein</fullName>
    </submittedName>
</protein>
<evidence type="ECO:0000313" key="4">
    <source>
        <dbReference type="Proteomes" id="UP001558652"/>
    </source>
</evidence>
<keyword evidence="4" id="KW-1185">Reference proteome</keyword>
<evidence type="ECO:0000313" key="3">
    <source>
        <dbReference type="EMBL" id="KAL1132472.1"/>
    </source>
</evidence>